<dbReference type="InterPro" id="IPR002780">
    <property type="entry name" value="Hyd_form_HypD"/>
</dbReference>
<dbReference type="PANTHER" id="PTHR30149">
    <property type="entry name" value="HYDROGENASE PROTEIN ASSEMBLY PROTEIN HYPD"/>
    <property type="match status" value="1"/>
</dbReference>
<dbReference type="PANTHER" id="PTHR30149:SF0">
    <property type="entry name" value="HYDROGENASE MATURATION FACTOR HYPD"/>
    <property type="match status" value="1"/>
</dbReference>
<dbReference type="Proteomes" id="UP000244792">
    <property type="component" value="Chromosome"/>
</dbReference>
<evidence type="ECO:0000313" key="5">
    <source>
        <dbReference type="Proteomes" id="UP000244792"/>
    </source>
</evidence>
<comment type="similarity">
    <text evidence="1">Belongs to the HypD family.</text>
</comment>
<dbReference type="GO" id="GO:0070025">
    <property type="term" value="F:carbon monoxide binding"/>
    <property type="evidence" value="ECO:0007669"/>
    <property type="project" value="TreeGrafter"/>
</dbReference>
<evidence type="ECO:0000256" key="3">
    <source>
        <dbReference type="ARBA" id="ARBA00023004"/>
    </source>
</evidence>
<dbReference type="RefSeq" id="WP_108308957.1">
    <property type="nucleotide sequence ID" value="NZ_CP020921.1"/>
</dbReference>
<name>A0A2R4W019_THEAF</name>
<dbReference type="Gene3D" id="3.40.50.11750">
    <property type="entry name" value="HypD, alpha/beta domain 1"/>
    <property type="match status" value="2"/>
</dbReference>
<gene>
    <name evidence="4" type="ORF">TDSAC_0772</name>
</gene>
<dbReference type="NCBIfam" id="TIGR00075">
    <property type="entry name" value="hypD"/>
    <property type="match status" value="1"/>
</dbReference>
<dbReference type="GO" id="GO:0051539">
    <property type="term" value="F:4 iron, 4 sulfur cluster binding"/>
    <property type="evidence" value="ECO:0007669"/>
    <property type="project" value="TreeGrafter"/>
</dbReference>
<dbReference type="OrthoDB" id="9770424at2"/>
<keyword evidence="5" id="KW-1185">Reference proteome</keyword>
<dbReference type="GO" id="GO:0051604">
    <property type="term" value="P:protein maturation"/>
    <property type="evidence" value="ECO:0007669"/>
    <property type="project" value="TreeGrafter"/>
</dbReference>
<dbReference type="InterPro" id="IPR042244">
    <property type="entry name" value="HypD_2_sf"/>
</dbReference>
<sequence>MNWLDEFKSPEISQKILDQIKEFDFPYTFMEVCGTHTVSILRSGIKFLLPKNIKHISGPGCPVCVTSQGDCDLAILAASIPNICITTFGDMLKVPGSKSNLAQARSEGKHVEVVYGPLDALKYAAEHPETEVIFLGIGFETTAPTIAATIKKAKEQNIDNFSVLSFHKVVPPALDALLSTNPKIDGFIYPGHVSTVIGTKPYRGILKKFNKGGVVAGFDPVDILSAILELLKMQKDNQPKVVNNYSRAVKDEGNVNAMNFINEVFVTEDAEWRGMGTIPNSGLGFRDEYKKFCAKTKFNLKSKKSPDPPGCRCGEVLQGLIEPYECPLFGKACTPIRPVGPCMVSTEGSCAAHYKYGKI</sequence>
<dbReference type="EMBL" id="CP020921">
    <property type="protein sequence ID" value="AWB10135.1"/>
    <property type="molecule type" value="Genomic_DNA"/>
</dbReference>
<dbReference type="GO" id="GO:0005506">
    <property type="term" value="F:iron ion binding"/>
    <property type="evidence" value="ECO:0007669"/>
    <property type="project" value="TreeGrafter"/>
</dbReference>
<dbReference type="KEGG" id="taci:TDSAC_0772"/>
<dbReference type="Gene3D" id="6.10.20.100">
    <property type="match status" value="1"/>
</dbReference>
<dbReference type="PIRSF" id="PIRSF005622">
    <property type="entry name" value="Hydrgn_mat_hypD"/>
    <property type="match status" value="1"/>
</dbReference>
<proteinExistence type="inferred from homology"/>
<dbReference type="InterPro" id="IPR042243">
    <property type="entry name" value="HypD_1"/>
</dbReference>
<dbReference type="AlphaFoldDB" id="A0A2R4W019"/>
<evidence type="ECO:0000256" key="2">
    <source>
        <dbReference type="ARBA" id="ARBA00022723"/>
    </source>
</evidence>
<accession>A0A2R4W019</accession>
<reference evidence="4 5" key="1">
    <citation type="submission" date="2017-04" db="EMBL/GenBank/DDBJ databases">
        <title>Genomic insights into metabolism of Thermodesulfobium acidiphilum.</title>
        <authorList>
            <person name="Toshchakov S.V."/>
            <person name="Frolov E.N."/>
            <person name="Kublanov I.V."/>
            <person name="Samarov N.I."/>
            <person name="Novikov A."/>
            <person name="Lebedinsky A.V."/>
            <person name="Bonch-Osmolovskaya E.A."/>
            <person name="Chernyh N.A."/>
        </authorList>
    </citation>
    <scope>NUCLEOTIDE SEQUENCE [LARGE SCALE GENOMIC DNA]</scope>
    <source>
        <strain evidence="4 5">3127-1</strain>
    </source>
</reference>
<evidence type="ECO:0000313" key="4">
    <source>
        <dbReference type="EMBL" id="AWB10135.1"/>
    </source>
</evidence>
<organism evidence="4 5">
    <name type="scientific">Thermodesulfobium acidiphilum</name>
    <dbReference type="NCBI Taxonomy" id="1794699"/>
    <lineage>
        <taxon>Bacteria</taxon>
        <taxon>Pseudomonadati</taxon>
        <taxon>Thermodesulfobiota</taxon>
        <taxon>Thermodesulfobiia</taxon>
        <taxon>Thermodesulfobiales</taxon>
        <taxon>Thermodesulfobiaceae</taxon>
        <taxon>Thermodesulfobium</taxon>
    </lineage>
</organism>
<keyword evidence="3" id="KW-0408">Iron</keyword>
<keyword evidence="2" id="KW-0479">Metal-binding</keyword>
<protein>
    <submittedName>
        <fullName evidence="4">Hydrogenase maturation protein HypD</fullName>
    </submittedName>
</protein>
<evidence type="ECO:0000256" key="1">
    <source>
        <dbReference type="ARBA" id="ARBA00007888"/>
    </source>
</evidence>
<dbReference type="Pfam" id="PF01924">
    <property type="entry name" value="HypD"/>
    <property type="match status" value="1"/>
</dbReference>